<reference evidence="3" key="1">
    <citation type="journal article" date="2019" name="Nat. Commun.">
        <title>The genome of broomcorn millet.</title>
        <authorList>
            <person name="Zou C."/>
            <person name="Miki D."/>
            <person name="Li D."/>
            <person name="Tang Q."/>
            <person name="Xiao L."/>
            <person name="Rajput S."/>
            <person name="Deng P."/>
            <person name="Jia W."/>
            <person name="Huang R."/>
            <person name="Zhang M."/>
            <person name="Sun Y."/>
            <person name="Hu J."/>
            <person name="Fu X."/>
            <person name="Schnable P.S."/>
            <person name="Li F."/>
            <person name="Zhang H."/>
            <person name="Feng B."/>
            <person name="Zhu X."/>
            <person name="Liu R."/>
            <person name="Schnable J.C."/>
            <person name="Zhu J.-K."/>
            <person name="Zhang H."/>
        </authorList>
    </citation>
    <scope>NUCLEOTIDE SEQUENCE [LARGE SCALE GENOMIC DNA]</scope>
</reference>
<accession>A0A3L6PT06</accession>
<name>A0A3L6PT06_PANMI</name>
<evidence type="ECO:0000313" key="3">
    <source>
        <dbReference type="Proteomes" id="UP000275267"/>
    </source>
</evidence>
<feature type="region of interest" description="Disordered" evidence="1">
    <location>
        <begin position="1"/>
        <end position="38"/>
    </location>
</feature>
<sequence>MRRQPRRGRRPIVSSAPRWIEGDRRRGGRRSQSSSPLLFERERNADLVSAAVPGRPAMGVPDTFTREETSIPTSITWRRSRAISGPDSRLAPWNESTMNRALRQAKEQGGICIFYPSQGTTFNSCEEAKDFYNLYSWEVGFGIRYGCKGNKHINLPNWLQGNDKITKNA</sequence>
<feature type="compositionally biased region" description="Basic residues" evidence="1">
    <location>
        <begin position="1"/>
        <end position="10"/>
    </location>
</feature>
<proteinExistence type="predicted"/>
<dbReference type="AlphaFoldDB" id="A0A3L6PT06"/>
<dbReference type="PANTHER" id="PTHR47482">
    <property type="entry name" value="OS11G0632001 PROTEIN"/>
    <property type="match status" value="1"/>
</dbReference>
<evidence type="ECO:0000313" key="2">
    <source>
        <dbReference type="EMBL" id="RLM61386.1"/>
    </source>
</evidence>
<evidence type="ECO:0000256" key="1">
    <source>
        <dbReference type="SAM" id="MobiDB-lite"/>
    </source>
</evidence>
<dbReference type="EMBL" id="PQIB02000016">
    <property type="protein sequence ID" value="RLM61386.1"/>
    <property type="molecule type" value="Genomic_DNA"/>
</dbReference>
<dbReference type="PANTHER" id="PTHR47482:SF5">
    <property type="entry name" value="FAR1 DOMAIN-CONTAINING PROTEIN"/>
    <property type="match status" value="1"/>
</dbReference>
<dbReference type="OrthoDB" id="692211at2759"/>
<gene>
    <name evidence="2" type="ORF">C2845_PM14G07510</name>
</gene>
<organism evidence="2 3">
    <name type="scientific">Panicum miliaceum</name>
    <name type="common">Proso millet</name>
    <name type="synonym">Broomcorn millet</name>
    <dbReference type="NCBI Taxonomy" id="4540"/>
    <lineage>
        <taxon>Eukaryota</taxon>
        <taxon>Viridiplantae</taxon>
        <taxon>Streptophyta</taxon>
        <taxon>Embryophyta</taxon>
        <taxon>Tracheophyta</taxon>
        <taxon>Spermatophyta</taxon>
        <taxon>Magnoliopsida</taxon>
        <taxon>Liliopsida</taxon>
        <taxon>Poales</taxon>
        <taxon>Poaceae</taxon>
        <taxon>PACMAD clade</taxon>
        <taxon>Panicoideae</taxon>
        <taxon>Panicodae</taxon>
        <taxon>Paniceae</taxon>
        <taxon>Panicinae</taxon>
        <taxon>Panicum</taxon>
        <taxon>Panicum sect. Panicum</taxon>
    </lineage>
</organism>
<protein>
    <submittedName>
        <fullName evidence="2">Uncharacterized protein</fullName>
    </submittedName>
</protein>
<dbReference type="Proteomes" id="UP000275267">
    <property type="component" value="Unassembled WGS sequence"/>
</dbReference>
<comment type="caution">
    <text evidence="2">The sequence shown here is derived from an EMBL/GenBank/DDBJ whole genome shotgun (WGS) entry which is preliminary data.</text>
</comment>
<dbReference type="STRING" id="4540.A0A3L6PT06"/>
<keyword evidence="3" id="KW-1185">Reference proteome</keyword>